<evidence type="ECO:0000256" key="4">
    <source>
        <dbReference type="ARBA" id="ARBA00023136"/>
    </source>
</evidence>
<sequence length="522" mass="55883">MKSHVNYYLSNLGKDIPASIVVFLVALPLCLGIALASGAPLFSGVIAGIIGGTIVAWGSGSHLSVSGPAAGLTVIVFDAIATLGDFKAFLLSLVIAGVLQMTLGFLKAGLIGAFFPASVIKGMLAAIGMILIIKQTPHATGFDASFVGDESYMQESAHSSFTELLQSLHGMIHGVSPGATVVSIVALVVLVLWETNLLRRLKLVRLVPGPLIVVVWGVGFSLWAKNFAPELAISERHMVSLPELGSISNFVAQLRMPDFSYIGNAKIYSIAATLAIIASLETLLSIEAVDKLDPHKRISPTNRELKAQGFANMLSGLVGGLPITAVIVRSAANINSGGQTRMSCFFHGIFLAISVLFFAKYLNMIPLACLAAILLQTGYKLAKPSMIREFYNKGWNQFLPFAITVVAILFTDLLEGIVIGMVVGIIFVLRANFHEAMTLTQHGSHYLLRLHKDVSFLNKALLRKHLSGIPEDSTLLIDGNKALFIDQDILETIADFLLAAPDDNINVEIQGFSVENVVPTGH</sequence>
<feature type="transmembrane region" description="Helical" evidence="5">
    <location>
        <begin position="310"/>
        <end position="328"/>
    </location>
</feature>
<proteinExistence type="predicted"/>
<dbReference type="EMBL" id="CP113517">
    <property type="protein sequence ID" value="WAR44549.1"/>
    <property type="molecule type" value="Genomic_DNA"/>
</dbReference>
<feature type="transmembrane region" description="Helical" evidence="5">
    <location>
        <begin position="267"/>
        <end position="289"/>
    </location>
</feature>
<dbReference type="InterPro" id="IPR011547">
    <property type="entry name" value="SLC26A/SulP_dom"/>
</dbReference>
<feature type="transmembrane region" description="Helical" evidence="5">
    <location>
        <begin position="16"/>
        <end position="34"/>
    </location>
</feature>
<evidence type="ECO:0000313" key="8">
    <source>
        <dbReference type="Proteomes" id="UP001162780"/>
    </source>
</evidence>
<feature type="domain" description="SLC26A/SulP transporter" evidence="6">
    <location>
        <begin position="13"/>
        <end position="391"/>
    </location>
</feature>
<dbReference type="RefSeq" id="WP_255189524.1">
    <property type="nucleotide sequence ID" value="NZ_CP113517.1"/>
</dbReference>
<dbReference type="Pfam" id="PF00916">
    <property type="entry name" value="Sulfate_transp"/>
    <property type="match status" value="1"/>
</dbReference>
<keyword evidence="8" id="KW-1185">Reference proteome</keyword>
<comment type="subcellular location">
    <subcellularLocation>
        <location evidence="1">Membrane</location>
        <topology evidence="1">Multi-pass membrane protein</topology>
    </subcellularLocation>
</comment>
<keyword evidence="3 5" id="KW-1133">Transmembrane helix</keyword>
<evidence type="ECO:0000256" key="3">
    <source>
        <dbReference type="ARBA" id="ARBA00022989"/>
    </source>
</evidence>
<dbReference type="Proteomes" id="UP001162780">
    <property type="component" value="Chromosome"/>
</dbReference>
<organism evidence="7 8">
    <name type="scientific">Methylomonas rapida</name>
    <dbReference type="NCBI Taxonomy" id="2963939"/>
    <lineage>
        <taxon>Bacteria</taxon>
        <taxon>Pseudomonadati</taxon>
        <taxon>Pseudomonadota</taxon>
        <taxon>Gammaproteobacteria</taxon>
        <taxon>Methylococcales</taxon>
        <taxon>Methylococcaceae</taxon>
        <taxon>Methylomonas</taxon>
    </lineage>
</organism>
<evidence type="ECO:0000256" key="5">
    <source>
        <dbReference type="SAM" id="Phobius"/>
    </source>
</evidence>
<feature type="transmembrane region" description="Helical" evidence="5">
    <location>
        <begin position="72"/>
        <end position="99"/>
    </location>
</feature>
<evidence type="ECO:0000313" key="7">
    <source>
        <dbReference type="EMBL" id="WAR44549.1"/>
    </source>
</evidence>
<evidence type="ECO:0000256" key="1">
    <source>
        <dbReference type="ARBA" id="ARBA00004141"/>
    </source>
</evidence>
<keyword evidence="4 5" id="KW-0472">Membrane</keyword>
<feature type="transmembrane region" description="Helical" evidence="5">
    <location>
        <begin position="205"/>
        <end position="224"/>
    </location>
</feature>
<accession>A0ABY7GJA5</accession>
<dbReference type="InterPro" id="IPR001902">
    <property type="entry name" value="SLC26A/SulP_fam"/>
</dbReference>
<reference evidence="7" key="1">
    <citation type="submission" date="2022-11" db="EMBL/GenBank/DDBJ databases">
        <title>Methylomonas rapida sp. nov., Carotenoid-Producing Obligate Methanotrophs with High Growth Characteristics and Biotechnological Potential.</title>
        <authorList>
            <person name="Tikhonova E.N."/>
            <person name="Suleimanov R.Z."/>
            <person name="Miroshnikov K."/>
            <person name="Oshkin I.Y."/>
            <person name="Belova S.E."/>
            <person name="Danilova O.V."/>
            <person name="Ashikhmin A."/>
            <person name="Konopkin A."/>
            <person name="But S.Y."/>
            <person name="Khmelenina V.N."/>
            <person name="Kuznetsov N."/>
            <person name="Pimenov N.V."/>
            <person name="Dedysh S.N."/>
        </authorList>
    </citation>
    <scope>NUCLEOTIDE SEQUENCE</scope>
    <source>
        <strain evidence="7">MP1</strain>
    </source>
</reference>
<name>A0ABY7GJA5_9GAMM</name>
<feature type="transmembrane region" description="Helical" evidence="5">
    <location>
        <begin position="41"/>
        <end position="60"/>
    </location>
</feature>
<feature type="transmembrane region" description="Helical" evidence="5">
    <location>
        <begin position="111"/>
        <end position="133"/>
    </location>
</feature>
<feature type="transmembrane region" description="Helical" evidence="5">
    <location>
        <begin position="171"/>
        <end position="193"/>
    </location>
</feature>
<dbReference type="PANTHER" id="PTHR11814">
    <property type="entry name" value="SULFATE TRANSPORTER"/>
    <property type="match status" value="1"/>
</dbReference>
<protein>
    <submittedName>
        <fullName evidence="7">SulP family inorganic anion transporter</fullName>
    </submittedName>
</protein>
<evidence type="ECO:0000256" key="2">
    <source>
        <dbReference type="ARBA" id="ARBA00022692"/>
    </source>
</evidence>
<feature type="transmembrane region" description="Helical" evidence="5">
    <location>
        <begin position="402"/>
        <end position="429"/>
    </location>
</feature>
<gene>
    <name evidence="7" type="ORF">NM686_019715</name>
</gene>
<keyword evidence="2 5" id="KW-0812">Transmembrane</keyword>
<evidence type="ECO:0000259" key="6">
    <source>
        <dbReference type="Pfam" id="PF00916"/>
    </source>
</evidence>